<organism evidence="1 2">
    <name type="scientific">Acidithiobacillus ferruginosus</name>
    <dbReference type="NCBI Taxonomy" id="3063951"/>
    <lineage>
        <taxon>Bacteria</taxon>
        <taxon>Pseudomonadati</taxon>
        <taxon>Pseudomonadota</taxon>
        <taxon>Acidithiobacillia</taxon>
        <taxon>Acidithiobacillales</taxon>
        <taxon>Acidithiobacillaceae</taxon>
        <taxon>Acidithiobacillus</taxon>
    </lineage>
</organism>
<dbReference type="EMBL" id="CP130946">
    <property type="protein sequence ID" value="XRP72078.1"/>
    <property type="molecule type" value="Genomic_DNA"/>
</dbReference>
<name>A0ACD5IEC5_9PROT</name>
<evidence type="ECO:0000313" key="1">
    <source>
        <dbReference type="EMBL" id="XRP72078.1"/>
    </source>
</evidence>
<proteinExistence type="predicted"/>
<gene>
    <name evidence="1" type="ORF">HF292_009685</name>
</gene>
<accession>A0ACD5IEC5</accession>
<protein>
    <submittedName>
        <fullName evidence="1">TrbI/VirB10 family protein</fullName>
    </submittedName>
</protein>
<evidence type="ECO:0000313" key="2">
    <source>
        <dbReference type="Proteomes" id="UP001196097"/>
    </source>
</evidence>
<dbReference type="Proteomes" id="UP001196097">
    <property type="component" value="Chromosome"/>
</dbReference>
<sequence>MNWKFWERNPSNGTSARADEDQQAPGFLRGDIKPDGGMMATFINKKPLWIALVAAGALYFAFNEYRSYEASHKATERVVKKIGPVSSHPEYAAAPPPVAPTSSAVSAAAAHPKGGPSSPSAPGPGQGAPGGHAPPPQPQPVSPQVQALQTSLAGGQSSAMVPWPTTRGPAKAGIPPATGEPFPVKSAVPAPKSHAESGVGVYEQHLVRKEASPYELLQGSVIPAILSTGIDSDIPGKVTAVVAHPVYDSNSGAYLLIPAGSKLVGIYASRVIAGQTRVAMGWERVIFPNGTYINLGSMPGAGPRGFSGFHDEVDDHTWAIFKDALLMSVINVGMAMASPTSTATNTTGVTGNQALSNSEQALSQTFGQAEAGILQKGMNVSPTLKIRPGYAFEVVVTKDLVFPGTYNPAPQEAPATPSAPALAAMINPYR</sequence>
<keyword evidence="2" id="KW-1185">Reference proteome</keyword>
<reference evidence="1 2" key="1">
    <citation type="journal article" date="2021" name="ISME J.">
        <title>Genomic evolution of the class Acidithiobacillia: deep-branching Proteobacteria living in extreme acidic conditions.</title>
        <authorList>
            <person name="Moya-Beltran A."/>
            <person name="Beard S."/>
            <person name="Rojas-Villalobos C."/>
            <person name="Issotta F."/>
            <person name="Gallardo Y."/>
            <person name="Ulloa R."/>
            <person name="Giaveno A."/>
            <person name="Degli Esposti M."/>
            <person name="Johnson D.B."/>
            <person name="Quatrini R."/>
        </authorList>
    </citation>
    <scope>NUCLEOTIDE SEQUENCE [LARGE SCALE GENOMIC DNA]</scope>
    <source>
        <strain evidence="1 2">CF3</strain>
    </source>
</reference>